<dbReference type="Pfam" id="PF07004">
    <property type="entry name" value="SHIPPO-rpt"/>
    <property type="match status" value="3"/>
</dbReference>
<reference evidence="1" key="1">
    <citation type="submission" date="2015-07" db="EMBL/GenBank/DDBJ databases">
        <title>Adaptation to a free-living lifestyle via gene acquisitions in the diplomonad Trepomonas sp. PC1.</title>
        <authorList>
            <person name="Xu F."/>
            <person name="Jerlstrom-Hultqvist J."/>
            <person name="Kolisko M."/>
            <person name="Simpson A.G.B."/>
            <person name="Roger A.J."/>
            <person name="Svard S.G."/>
            <person name="Andersson J.O."/>
        </authorList>
    </citation>
    <scope>NUCLEOTIDE SEQUENCE</scope>
    <source>
        <strain evidence="1">PC1</strain>
    </source>
</reference>
<sequence length="226" mass="24685">DLDYTQLRSNPSPFNYDIPSGIGQSQKFSMSSRIDTTQYTGRPSRNLISPDPGSYNIKGVVGQSQKFSLSSRHNMAMDRTNPAPNTYEIRSPNKQVIKSSLAGRTNLPCLSPQRVAPAPNAYSIPSTIQEAPKNTMSGRTNFQSVYKIDKQAVNVGPNTYNVMKPCGSESPKSTLKGRITIKSLDQNPGPGTYNMKGRVGGHGITMGAKPAVRGLVLDQRKYMKTQ</sequence>
<protein>
    <submittedName>
        <fullName evidence="1">H-SHIPPO 1</fullName>
    </submittedName>
</protein>
<name>A0A146KAV2_9EUKA</name>
<dbReference type="InterPro" id="IPR010736">
    <property type="entry name" value="SHIPPO-rpt"/>
</dbReference>
<organism evidence="1">
    <name type="scientific">Trepomonas sp. PC1</name>
    <dbReference type="NCBI Taxonomy" id="1076344"/>
    <lineage>
        <taxon>Eukaryota</taxon>
        <taxon>Metamonada</taxon>
        <taxon>Diplomonadida</taxon>
        <taxon>Hexamitidae</taxon>
        <taxon>Hexamitinae</taxon>
        <taxon>Trepomonas</taxon>
    </lineage>
</organism>
<feature type="non-terminal residue" evidence="1">
    <location>
        <position position="1"/>
    </location>
</feature>
<gene>
    <name evidence="1" type="ORF">TPC1_15509</name>
</gene>
<dbReference type="AlphaFoldDB" id="A0A146KAV2"/>
<evidence type="ECO:0000313" key="1">
    <source>
        <dbReference type="EMBL" id="JAP92519.1"/>
    </source>
</evidence>
<dbReference type="InterPro" id="IPR051291">
    <property type="entry name" value="CIMAP"/>
</dbReference>
<dbReference type="PANTHER" id="PTHR21580:SF28">
    <property type="entry name" value="BOREALIN N-TERMINAL DOMAIN-CONTAINING PROTEIN-RELATED"/>
    <property type="match status" value="1"/>
</dbReference>
<dbReference type="EMBL" id="GDID01004087">
    <property type="protein sequence ID" value="JAP92519.1"/>
    <property type="molecule type" value="Transcribed_RNA"/>
</dbReference>
<dbReference type="GO" id="GO:0005856">
    <property type="term" value="C:cytoskeleton"/>
    <property type="evidence" value="ECO:0007669"/>
    <property type="project" value="TreeGrafter"/>
</dbReference>
<accession>A0A146KAV2</accession>
<proteinExistence type="predicted"/>
<dbReference type="PANTHER" id="PTHR21580">
    <property type="entry name" value="SHIPPO-1-RELATED"/>
    <property type="match status" value="1"/>
</dbReference>